<dbReference type="InterPro" id="IPR019965">
    <property type="entry name" value="PPOX_F420-dep_Rv2061_put"/>
</dbReference>
<dbReference type="EMBL" id="JBHLUE010000004">
    <property type="protein sequence ID" value="MFC0563596.1"/>
    <property type="molecule type" value="Genomic_DNA"/>
</dbReference>
<keyword evidence="1 3" id="KW-0560">Oxidoreductase</keyword>
<dbReference type="NCBIfam" id="TIGR03666">
    <property type="entry name" value="Rv2061_F420"/>
    <property type="match status" value="1"/>
</dbReference>
<accession>A0ABV6NS51</accession>
<gene>
    <name evidence="3" type="ORF">ACFFHU_05360</name>
</gene>
<dbReference type="InterPro" id="IPR011576">
    <property type="entry name" value="Pyridox_Oxase_N"/>
</dbReference>
<protein>
    <submittedName>
        <fullName evidence="3">PPOX class F420-dependent oxidoreductase</fullName>
        <ecNumber evidence="3">1.-.-.-</ecNumber>
    </submittedName>
</protein>
<proteinExistence type="predicted"/>
<dbReference type="InterPro" id="IPR052019">
    <property type="entry name" value="F420H2_bilvrd_red/Heme_oxyg"/>
</dbReference>
<evidence type="ECO:0000313" key="3">
    <source>
        <dbReference type="EMBL" id="MFC0563596.1"/>
    </source>
</evidence>
<dbReference type="SUPFAM" id="SSF50475">
    <property type="entry name" value="FMN-binding split barrel"/>
    <property type="match status" value="1"/>
</dbReference>
<dbReference type="RefSeq" id="WP_377336323.1">
    <property type="nucleotide sequence ID" value="NZ_JBHLUE010000004.1"/>
</dbReference>
<keyword evidence="4" id="KW-1185">Reference proteome</keyword>
<dbReference type="Gene3D" id="2.30.110.10">
    <property type="entry name" value="Electron Transport, Fmn-binding Protein, Chain A"/>
    <property type="match status" value="1"/>
</dbReference>
<dbReference type="GO" id="GO:0016491">
    <property type="term" value="F:oxidoreductase activity"/>
    <property type="evidence" value="ECO:0007669"/>
    <property type="project" value="UniProtKB-KW"/>
</dbReference>
<comment type="caution">
    <text evidence="3">The sequence shown here is derived from an EMBL/GenBank/DDBJ whole genome shotgun (WGS) entry which is preliminary data.</text>
</comment>
<dbReference type="PANTHER" id="PTHR35176:SF11">
    <property type="entry name" value="PYRIDOXAMINE 5'-PHOSPHATE OXIDASE FAMILY PROTEIN"/>
    <property type="match status" value="1"/>
</dbReference>
<reference evidence="3 4" key="1">
    <citation type="submission" date="2024-09" db="EMBL/GenBank/DDBJ databases">
        <authorList>
            <person name="Sun Q."/>
            <person name="Mori K."/>
        </authorList>
    </citation>
    <scope>NUCLEOTIDE SEQUENCE [LARGE SCALE GENOMIC DNA]</scope>
    <source>
        <strain evidence="3 4">TBRC 2205</strain>
    </source>
</reference>
<dbReference type="InterPro" id="IPR012349">
    <property type="entry name" value="Split_barrel_FMN-bd"/>
</dbReference>
<organism evidence="3 4">
    <name type="scientific">Plantactinospora siamensis</name>
    <dbReference type="NCBI Taxonomy" id="555372"/>
    <lineage>
        <taxon>Bacteria</taxon>
        <taxon>Bacillati</taxon>
        <taxon>Actinomycetota</taxon>
        <taxon>Actinomycetes</taxon>
        <taxon>Micromonosporales</taxon>
        <taxon>Micromonosporaceae</taxon>
        <taxon>Plantactinospora</taxon>
    </lineage>
</organism>
<evidence type="ECO:0000256" key="1">
    <source>
        <dbReference type="ARBA" id="ARBA00023002"/>
    </source>
</evidence>
<name>A0ABV6NS51_9ACTN</name>
<evidence type="ECO:0000259" key="2">
    <source>
        <dbReference type="Pfam" id="PF01243"/>
    </source>
</evidence>
<dbReference type="Pfam" id="PF01243">
    <property type="entry name" value="PNPOx_N"/>
    <property type="match status" value="1"/>
</dbReference>
<sequence length="126" mass="13942">MSVADEIVRSRYVSLTTFRRNGTPVATPVWHVPHGAELWIVTEAGSGKVKRIRNNPRVRVQPCSPRGKVAPGAPSETGTARLLDADGTALARQLLARRYVMSRAGNWFARLLRLRRPPMIGIVVSF</sequence>
<dbReference type="EC" id="1.-.-.-" evidence="3"/>
<dbReference type="PANTHER" id="PTHR35176">
    <property type="entry name" value="HEME OXYGENASE HI_0854-RELATED"/>
    <property type="match status" value="1"/>
</dbReference>
<evidence type="ECO:0000313" key="4">
    <source>
        <dbReference type="Proteomes" id="UP001589894"/>
    </source>
</evidence>
<dbReference type="Proteomes" id="UP001589894">
    <property type="component" value="Unassembled WGS sequence"/>
</dbReference>
<feature type="domain" description="Pyridoxamine 5'-phosphate oxidase N-terminal" evidence="2">
    <location>
        <begin position="5"/>
        <end position="107"/>
    </location>
</feature>